<organism evidence="2 3">
    <name type="scientific">Parachlamydia acanthamoebae</name>
    <dbReference type="NCBI Taxonomy" id="83552"/>
    <lineage>
        <taxon>Bacteria</taxon>
        <taxon>Pseudomonadati</taxon>
        <taxon>Chlamydiota</taxon>
        <taxon>Chlamydiia</taxon>
        <taxon>Parachlamydiales</taxon>
        <taxon>Parachlamydiaceae</taxon>
        <taxon>Parachlamydia</taxon>
    </lineage>
</organism>
<comment type="caution">
    <text evidence="2">The sequence shown here is derived from an EMBL/GenBank/DDBJ whole genome shotgun (WGS) entry which is preliminary data.</text>
</comment>
<evidence type="ECO:0000256" key="1">
    <source>
        <dbReference type="SAM" id="Phobius"/>
    </source>
</evidence>
<evidence type="ECO:0000313" key="3">
    <source>
        <dbReference type="Proteomes" id="UP000031307"/>
    </source>
</evidence>
<keyword evidence="1" id="KW-0812">Transmembrane</keyword>
<protein>
    <submittedName>
        <fullName evidence="2">Uncharacterized protein</fullName>
    </submittedName>
</protein>
<dbReference type="EMBL" id="JSAM01000099">
    <property type="protein sequence ID" value="KIA76920.1"/>
    <property type="molecule type" value="Genomic_DNA"/>
</dbReference>
<name>A0A0C1C706_9BACT</name>
<proteinExistence type="predicted"/>
<evidence type="ECO:0000313" key="2">
    <source>
        <dbReference type="EMBL" id="KIA76920.1"/>
    </source>
</evidence>
<reference evidence="2 3" key="1">
    <citation type="journal article" date="2014" name="Mol. Biol. Evol.">
        <title>Massive expansion of Ubiquitination-related gene families within the Chlamydiae.</title>
        <authorList>
            <person name="Domman D."/>
            <person name="Collingro A."/>
            <person name="Lagkouvardos I."/>
            <person name="Gehre L."/>
            <person name="Weinmaier T."/>
            <person name="Rattei T."/>
            <person name="Subtil A."/>
            <person name="Horn M."/>
        </authorList>
    </citation>
    <scope>NUCLEOTIDE SEQUENCE [LARGE SCALE GENOMIC DNA]</scope>
    <source>
        <strain evidence="2 3">OEW1</strain>
    </source>
</reference>
<dbReference type="AlphaFoldDB" id="A0A0C1C706"/>
<gene>
    <name evidence="2" type="ORF">DB43_HD00460</name>
</gene>
<sequence length="68" mass="7851">MHGQIHCFQNKLKGHRMLIRIIISAVFFYSLWGYGFADRYIIPTTYDSQDEVLIQGALATISNKKIAF</sequence>
<feature type="transmembrane region" description="Helical" evidence="1">
    <location>
        <begin position="18"/>
        <end position="37"/>
    </location>
</feature>
<keyword evidence="1" id="KW-0472">Membrane</keyword>
<accession>A0A0C1C706</accession>
<keyword evidence="1" id="KW-1133">Transmembrane helix</keyword>
<dbReference type="PATRIC" id="fig|83552.4.peg.1983"/>
<dbReference type="Proteomes" id="UP000031307">
    <property type="component" value="Unassembled WGS sequence"/>
</dbReference>